<dbReference type="Gene3D" id="2.60.40.420">
    <property type="entry name" value="Cupredoxins - blue copper proteins"/>
    <property type="match status" value="2"/>
</dbReference>
<keyword evidence="12" id="KW-1185">Reference proteome</keyword>
<proteinExistence type="predicted"/>
<evidence type="ECO:0000313" key="12">
    <source>
        <dbReference type="Proteomes" id="UP001061302"/>
    </source>
</evidence>
<dbReference type="Gene3D" id="1.10.760.10">
    <property type="entry name" value="Cytochrome c-like domain"/>
    <property type="match status" value="1"/>
</dbReference>
<dbReference type="PROSITE" id="PS51257">
    <property type="entry name" value="PROKAR_LIPOPROTEIN"/>
    <property type="match status" value="1"/>
</dbReference>
<evidence type="ECO:0000256" key="8">
    <source>
        <dbReference type="SAM" id="MobiDB-lite"/>
    </source>
</evidence>
<dbReference type="Pfam" id="PF07732">
    <property type="entry name" value="Cu-oxidase_3"/>
    <property type="match status" value="1"/>
</dbReference>
<organism evidence="11 12">
    <name type="scientific">Chitiniphilus purpureus</name>
    <dbReference type="NCBI Taxonomy" id="2981137"/>
    <lineage>
        <taxon>Bacteria</taxon>
        <taxon>Pseudomonadati</taxon>
        <taxon>Pseudomonadota</taxon>
        <taxon>Betaproteobacteria</taxon>
        <taxon>Neisseriales</taxon>
        <taxon>Chitinibacteraceae</taxon>
        <taxon>Chitiniphilus</taxon>
    </lineage>
</organism>
<dbReference type="Proteomes" id="UP001061302">
    <property type="component" value="Chromosome"/>
</dbReference>
<reference evidence="11" key="1">
    <citation type="submission" date="2022-10" db="EMBL/GenBank/DDBJ databases">
        <title>Chitiniphilus purpureus sp. nov., a novel chitin-degrading bacterium isolated from crawfish pond sediment.</title>
        <authorList>
            <person name="Li K."/>
        </authorList>
    </citation>
    <scope>NUCLEOTIDE SEQUENCE</scope>
    <source>
        <strain evidence="11">CD1</strain>
    </source>
</reference>
<keyword evidence="6" id="KW-0186">Copper</keyword>
<evidence type="ECO:0000256" key="1">
    <source>
        <dbReference type="ARBA" id="ARBA00004459"/>
    </source>
</evidence>
<dbReference type="RefSeq" id="WP_263124335.1">
    <property type="nucleotide sequence ID" value="NZ_CP106753.1"/>
</dbReference>
<dbReference type="CDD" id="cd11020">
    <property type="entry name" value="CuRO_1_CuNIR"/>
    <property type="match status" value="1"/>
</dbReference>
<keyword evidence="3 7" id="KW-0479">Metal-binding</keyword>
<comment type="subcellular location">
    <subcellularLocation>
        <location evidence="1">Cell outer membrane</location>
        <topology evidence="1">Lipid-anchor</topology>
    </subcellularLocation>
</comment>
<evidence type="ECO:0000313" key="11">
    <source>
        <dbReference type="EMBL" id="UXY14977.1"/>
    </source>
</evidence>
<feature type="domain" description="Cytochrome c" evidence="10">
    <location>
        <begin position="380"/>
        <end position="471"/>
    </location>
</feature>
<evidence type="ECO:0000256" key="5">
    <source>
        <dbReference type="ARBA" id="ARBA00023004"/>
    </source>
</evidence>
<evidence type="ECO:0000259" key="10">
    <source>
        <dbReference type="PROSITE" id="PS51007"/>
    </source>
</evidence>
<dbReference type="InterPro" id="IPR009056">
    <property type="entry name" value="Cyt_c-like_dom"/>
</dbReference>
<dbReference type="InterPro" id="IPR036909">
    <property type="entry name" value="Cyt_c-like_dom_sf"/>
</dbReference>
<protein>
    <submittedName>
        <fullName evidence="11">Multicopper oxidase domain-containing protein</fullName>
    </submittedName>
</protein>
<evidence type="ECO:0000256" key="9">
    <source>
        <dbReference type="SAM" id="SignalP"/>
    </source>
</evidence>
<dbReference type="InterPro" id="IPR011707">
    <property type="entry name" value="Cu-oxidase-like_N"/>
</dbReference>
<name>A0ABY6DKT5_9NEIS</name>
<dbReference type="InterPro" id="IPR008972">
    <property type="entry name" value="Cupredoxin"/>
</dbReference>
<evidence type="ECO:0000256" key="7">
    <source>
        <dbReference type="PROSITE-ProRule" id="PRU00433"/>
    </source>
</evidence>
<sequence>MRFKQRTKVCAALLGCVLLVACAISDDPYDIRKMDLSPKPAVISNERYTGPFAAGSALSMDAYVKPLSPEPVKEVRLDTTHKLIDLAPGVKFSAWTFGDTVPGPVVRAKVGDRIRFTMTNRSDEPVPGVRVTAAPMMHSMDFHSAMVSPQDKYRSIAPGQTISFEFTANYPGVYMYHCGTPMVLEHIASGMYGMMIVEPRKGYPTKVDREYAIVQSEFYTKPDPEKRQVDGVPLYLLDGDRVRAKAPTYTVFNGKYNGFVDNPLPAKPGERVRLFVLNVGPSNTSSFHVVGTIFDRVWMEGNPDNQWRGAQTVLLGSSNAAIVEFLVPEKGSYVMVDHHFANASQGAIGLIAAGGGAGEHAPAGDPEHHNIPATAAPTDPVAQRGKLDFESKCLACHSIAGGERLGPDLYGVTKRRSEAWLVKWMRNPEQMAASDDPIAKQMLEKYKVPMPNQNLSEQEIEQYLAYFRWADTHLKPKGTSQPQPATPDAALPPSQTKSAVPLPAESKQPPSPATTSGHKH</sequence>
<evidence type="ECO:0000256" key="4">
    <source>
        <dbReference type="ARBA" id="ARBA00023002"/>
    </source>
</evidence>
<keyword evidence="9" id="KW-0732">Signal</keyword>
<keyword evidence="2 7" id="KW-0349">Heme</keyword>
<keyword evidence="5 7" id="KW-0408">Iron</keyword>
<keyword evidence="4" id="KW-0560">Oxidoreductase</keyword>
<dbReference type="SUPFAM" id="SSF46626">
    <property type="entry name" value="Cytochrome c"/>
    <property type="match status" value="1"/>
</dbReference>
<dbReference type="PROSITE" id="PS51007">
    <property type="entry name" value="CYTC"/>
    <property type="match status" value="1"/>
</dbReference>
<evidence type="ECO:0000256" key="6">
    <source>
        <dbReference type="ARBA" id="ARBA00023008"/>
    </source>
</evidence>
<gene>
    <name evidence="11" type="ORF">N8I74_16905</name>
</gene>
<dbReference type="PANTHER" id="PTHR11709">
    <property type="entry name" value="MULTI-COPPER OXIDASE"/>
    <property type="match status" value="1"/>
</dbReference>
<feature type="signal peptide" evidence="9">
    <location>
        <begin position="1"/>
        <end position="25"/>
    </location>
</feature>
<feature type="chain" id="PRO_5045228987" evidence="9">
    <location>
        <begin position="26"/>
        <end position="520"/>
    </location>
</feature>
<dbReference type="PANTHER" id="PTHR11709:SF394">
    <property type="entry name" value="FI03373P-RELATED"/>
    <property type="match status" value="1"/>
</dbReference>
<dbReference type="CDD" id="cd04208">
    <property type="entry name" value="CuRO_2_CuNIR"/>
    <property type="match status" value="1"/>
</dbReference>
<dbReference type="SUPFAM" id="SSF49503">
    <property type="entry name" value="Cupredoxins"/>
    <property type="match status" value="2"/>
</dbReference>
<dbReference type="InterPro" id="IPR045087">
    <property type="entry name" value="Cu-oxidase_fam"/>
</dbReference>
<evidence type="ECO:0000256" key="3">
    <source>
        <dbReference type="ARBA" id="ARBA00022723"/>
    </source>
</evidence>
<feature type="region of interest" description="Disordered" evidence="8">
    <location>
        <begin position="474"/>
        <end position="520"/>
    </location>
</feature>
<dbReference type="EMBL" id="CP106753">
    <property type="protein sequence ID" value="UXY14977.1"/>
    <property type="molecule type" value="Genomic_DNA"/>
</dbReference>
<dbReference type="Pfam" id="PF00034">
    <property type="entry name" value="Cytochrom_C"/>
    <property type="match status" value="1"/>
</dbReference>
<accession>A0ABY6DKT5</accession>
<evidence type="ECO:0000256" key="2">
    <source>
        <dbReference type="ARBA" id="ARBA00022617"/>
    </source>
</evidence>